<dbReference type="AlphaFoldDB" id="A0A919W7Q5"/>
<sequence length="159" mass="16379">MSLDRVARRTLLVIVTGVLLAGVLVASSAPAGRAATAAGFDGYKWTVVSISHDGKTTTVPGKYSVFLQFTPDGHFGANEPVNYHSGGYRVTPDGFTTSGLASTLAGYAGHDRVVLLAVSAISAFDNEAPVPASVSGNSLTVTAGSYTLVAERDGRQADF</sequence>
<dbReference type="Proteomes" id="UP000677082">
    <property type="component" value="Unassembled WGS sequence"/>
</dbReference>
<dbReference type="RefSeq" id="WP_213005799.1">
    <property type="nucleotide sequence ID" value="NZ_BOQN01000020.1"/>
</dbReference>
<protein>
    <recommendedName>
        <fullName evidence="1">DUF306 domain-containing protein</fullName>
    </recommendedName>
</protein>
<dbReference type="InterPro" id="IPR006311">
    <property type="entry name" value="TAT_signal"/>
</dbReference>
<dbReference type="InterPro" id="IPR005184">
    <property type="entry name" value="DUF306_Meta_HslJ"/>
</dbReference>
<evidence type="ECO:0000313" key="2">
    <source>
        <dbReference type="EMBL" id="GIM89841.1"/>
    </source>
</evidence>
<evidence type="ECO:0000259" key="1">
    <source>
        <dbReference type="Pfam" id="PF03724"/>
    </source>
</evidence>
<feature type="domain" description="DUF306" evidence="1">
    <location>
        <begin position="40"/>
        <end position="104"/>
    </location>
</feature>
<dbReference type="Gene3D" id="2.40.128.270">
    <property type="match status" value="1"/>
</dbReference>
<dbReference type="PROSITE" id="PS51318">
    <property type="entry name" value="TAT"/>
    <property type="match status" value="1"/>
</dbReference>
<gene>
    <name evidence="2" type="ORF">Ato02nite_016340</name>
</gene>
<comment type="caution">
    <text evidence="2">The sequence shown here is derived from an EMBL/GenBank/DDBJ whole genome shotgun (WGS) entry which is preliminary data.</text>
</comment>
<accession>A0A919W7Q5</accession>
<dbReference type="Pfam" id="PF03724">
    <property type="entry name" value="META"/>
    <property type="match status" value="1"/>
</dbReference>
<organism evidence="2 3">
    <name type="scientific">Paractinoplanes toevensis</name>
    <dbReference type="NCBI Taxonomy" id="571911"/>
    <lineage>
        <taxon>Bacteria</taxon>
        <taxon>Bacillati</taxon>
        <taxon>Actinomycetota</taxon>
        <taxon>Actinomycetes</taxon>
        <taxon>Micromonosporales</taxon>
        <taxon>Micromonosporaceae</taxon>
        <taxon>Paractinoplanes</taxon>
    </lineage>
</organism>
<dbReference type="InterPro" id="IPR038670">
    <property type="entry name" value="HslJ-like_sf"/>
</dbReference>
<evidence type="ECO:0000313" key="3">
    <source>
        <dbReference type="Proteomes" id="UP000677082"/>
    </source>
</evidence>
<keyword evidence="3" id="KW-1185">Reference proteome</keyword>
<dbReference type="EMBL" id="BOQN01000020">
    <property type="protein sequence ID" value="GIM89841.1"/>
    <property type="molecule type" value="Genomic_DNA"/>
</dbReference>
<reference evidence="2 3" key="1">
    <citation type="submission" date="2021-03" db="EMBL/GenBank/DDBJ databases">
        <title>Whole genome shotgun sequence of Actinoplanes toevensis NBRC 105298.</title>
        <authorList>
            <person name="Komaki H."/>
            <person name="Tamura T."/>
        </authorList>
    </citation>
    <scope>NUCLEOTIDE SEQUENCE [LARGE SCALE GENOMIC DNA]</scope>
    <source>
        <strain evidence="2 3">NBRC 105298</strain>
    </source>
</reference>
<name>A0A919W7Q5_9ACTN</name>
<proteinExistence type="predicted"/>